<dbReference type="Proteomes" id="UP001281761">
    <property type="component" value="Unassembled WGS sequence"/>
</dbReference>
<keyword evidence="4 6" id="KW-1133">Transmembrane helix</keyword>
<accession>A0ABQ9YKD6</accession>
<name>A0ABQ9YKD6_9EUKA</name>
<keyword evidence="7" id="KW-0808">Transferase</keyword>
<comment type="subcellular location">
    <subcellularLocation>
        <location evidence="1">Membrane</location>
        <topology evidence="1">Multi-pass membrane protein</topology>
    </subcellularLocation>
</comment>
<comment type="caution">
    <text evidence="7">The sequence shown here is derived from an EMBL/GenBank/DDBJ whole genome shotgun (WGS) entry which is preliminary data.</text>
</comment>
<dbReference type="Pfam" id="PF04756">
    <property type="entry name" value="OST3_OST6"/>
    <property type="match status" value="1"/>
</dbReference>
<feature type="transmembrane region" description="Helical" evidence="6">
    <location>
        <begin position="41"/>
        <end position="64"/>
    </location>
</feature>
<organism evidence="7 8">
    <name type="scientific">Blattamonas nauphoetae</name>
    <dbReference type="NCBI Taxonomy" id="2049346"/>
    <lineage>
        <taxon>Eukaryota</taxon>
        <taxon>Metamonada</taxon>
        <taxon>Preaxostyla</taxon>
        <taxon>Oxymonadida</taxon>
        <taxon>Blattamonas</taxon>
    </lineage>
</organism>
<evidence type="ECO:0000256" key="6">
    <source>
        <dbReference type="SAM" id="Phobius"/>
    </source>
</evidence>
<keyword evidence="5 6" id="KW-0472">Membrane</keyword>
<feature type="transmembrane region" description="Helical" evidence="6">
    <location>
        <begin position="121"/>
        <end position="138"/>
    </location>
</feature>
<dbReference type="PANTHER" id="PTHR13160">
    <property type="entry name" value="OLIGOSACCHARYLTRANSFERASE COMPLEX SUBUNIT OSTC"/>
    <property type="match status" value="1"/>
</dbReference>
<protein>
    <submittedName>
        <fullName evidence="7">Oligosaccharyl transferase complex, subunit OST3/OST6</fullName>
    </submittedName>
</protein>
<keyword evidence="8" id="KW-1185">Reference proteome</keyword>
<dbReference type="InterPro" id="IPR042416">
    <property type="entry name" value="OSTC"/>
</dbReference>
<sequence>MAPSGNILPKRAVHSFTSAYTKLFHAPNIRLRLAEYKAPNYSIVATILLFGAYFIYSGIFYDIINGPPSIGQERDERTGEYYPSVIARQGMSSQYVFEGLSAGFLFMLGGLGFILLSYPNFNALLSGAIIVPIAYLMLSQFMRQKQPGYPY</sequence>
<evidence type="ECO:0000256" key="5">
    <source>
        <dbReference type="ARBA" id="ARBA00023136"/>
    </source>
</evidence>
<evidence type="ECO:0000313" key="8">
    <source>
        <dbReference type="Proteomes" id="UP001281761"/>
    </source>
</evidence>
<proteinExistence type="inferred from homology"/>
<feature type="transmembrane region" description="Helical" evidence="6">
    <location>
        <begin position="95"/>
        <end position="115"/>
    </location>
</feature>
<evidence type="ECO:0000256" key="3">
    <source>
        <dbReference type="ARBA" id="ARBA00022692"/>
    </source>
</evidence>
<dbReference type="InterPro" id="IPR021149">
    <property type="entry name" value="OligosaccharylTrfase_OST3/OST6"/>
</dbReference>
<evidence type="ECO:0000256" key="2">
    <source>
        <dbReference type="ARBA" id="ARBA00009376"/>
    </source>
</evidence>
<dbReference type="EMBL" id="JARBJD010000003">
    <property type="protein sequence ID" value="KAK2964213.1"/>
    <property type="molecule type" value="Genomic_DNA"/>
</dbReference>
<evidence type="ECO:0000256" key="1">
    <source>
        <dbReference type="ARBA" id="ARBA00004141"/>
    </source>
</evidence>
<evidence type="ECO:0000313" key="7">
    <source>
        <dbReference type="EMBL" id="KAK2964213.1"/>
    </source>
</evidence>
<reference evidence="7 8" key="1">
    <citation type="journal article" date="2022" name="bioRxiv">
        <title>Genomics of Preaxostyla Flagellates Illuminates Evolutionary Transitions and the Path Towards Mitochondrial Loss.</title>
        <authorList>
            <person name="Novak L.V.F."/>
            <person name="Treitli S.C."/>
            <person name="Pyrih J."/>
            <person name="Halakuc P."/>
            <person name="Pipaliya S.V."/>
            <person name="Vacek V."/>
            <person name="Brzon O."/>
            <person name="Soukal P."/>
            <person name="Eme L."/>
            <person name="Dacks J.B."/>
            <person name="Karnkowska A."/>
            <person name="Elias M."/>
            <person name="Hampl V."/>
        </authorList>
    </citation>
    <scope>NUCLEOTIDE SEQUENCE [LARGE SCALE GENOMIC DNA]</scope>
    <source>
        <strain evidence="7">NAU3</strain>
        <tissue evidence="7">Gut</tissue>
    </source>
</reference>
<dbReference type="GO" id="GO:0016740">
    <property type="term" value="F:transferase activity"/>
    <property type="evidence" value="ECO:0007669"/>
    <property type="project" value="UniProtKB-KW"/>
</dbReference>
<gene>
    <name evidence="7" type="ORF">BLNAU_744</name>
</gene>
<evidence type="ECO:0000256" key="4">
    <source>
        <dbReference type="ARBA" id="ARBA00022989"/>
    </source>
</evidence>
<keyword evidence="3 6" id="KW-0812">Transmembrane</keyword>
<comment type="similarity">
    <text evidence="2">Belongs to the OSTC family.</text>
</comment>
<dbReference type="PANTHER" id="PTHR13160:SF4">
    <property type="entry name" value="OLIGOSACCHARYLTRANSFERASE COMPLEX SUBUNIT OSTC"/>
    <property type="match status" value="1"/>
</dbReference>